<dbReference type="InterPro" id="IPR021109">
    <property type="entry name" value="Peptidase_aspartic_dom_sf"/>
</dbReference>
<dbReference type="EMBL" id="JAWRVE010000032">
    <property type="protein sequence ID" value="KAL1871655.1"/>
    <property type="molecule type" value="Genomic_DNA"/>
</dbReference>
<organism evidence="1 2">
    <name type="scientific">Diaporthe australafricana</name>
    <dbReference type="NCBI Taxonomy" id="127596"/>
    <lineage>
        <taxon>Eukaryota</taxon>
        <taxon>Fungi</taxon>
        <taxon>Dikarya</taxon>
        <taxon>Ascomycota</taxon>
        <taxon>Pezizomycotina</taxon>
        <taxon>Sordariomycetes</taxon>
        <taxon>Sordariomycetidae</taxon>
        <taxon>Diaporthales</taxon>
        <taxon>Diaporthaceae</taxon>
        <taxon>Diaporthe</taxon>
    </lineage>
</organism>
<protein>
    <submittedName>
        <fullName evidence="1">Uncharacterized protein</fullName>
    </submittedName>
</protein>
<proteinExistence type="predicted"/>
<evidence type="ECO:0000313" key="1">
    <source>
        <dbReference type="EMBL" id="KAL1871655.1"/>
    </source>
</evidence>
<gene>
    <name evidence="1" type="ORF">Daus18300_004655</name>
</gene>
<sequence length="307" mass="34445">MPDTGAVVNAISEDYALSIGAVIKRPPHQNDFTNAKNRKFKKIGETQLVVLIPDTDMRRLTGRKWTCSFAVVKQLAAPLVIGLRFLRMTQTYTKLAHLLVKKTLSVFHDHLHGLKRVWRIMHMDLLTQKMACYLDDRAIFAALDSGSDKDVVSLDYASSRNWKTIPLPDGEGYVMLANSELVKLIGYIEKAFQVPGGYLESRRFYVLDGLASDVVLGDPTIEALDLFNNFKGDLIDLDTAEDMDCFHMIQWVETIDKMGEEVEQILSGSFDPPPARVSRTTGWKSFLGIKSVEKKSLANNSGRTLCN</sequence>
<dbReference type="Gene3D" id="2.40.70.10">
    <property type="entry name" value="Acid Proteases"/>
    <property type="match status" value="1"/>
</dbReference>
<name>A0ABR3X746_9PEZI</name>
<keyword evidence="2" id="KW-1185">Reference proteome</keyword>
<comment type="caution">
    <text evidence="1">The sequence shown here is derived from an EMBL/GenBank/DDBJ whole genome shotgun (WGS) entry which is preliminary data.</text>
</comment>
<evidence type="ECO:0000313" key="2">
    <source>
        <dbReference type="Proteomes" id="UP001583177"/>
    </source>
</evidence>
<reference evidence="1 2" key="1">
    <citation type="journal article" date="2024" name="IMA Fungus">
        <title>IMA Genome - F19 : A genome assembly and annotation guide to empower mycologists, including annotated draft genome sequences of Ceratocystis pirilliformis, Diaporthe australafricana, Fusarium ophioides, Paecilomyces lecythidis, and Sporothrix stenoceras.</title>
        <authorList>
            <person name="Aylward J."/>
            <person name="Wilson A.M."/>
            <person name="Visagie C.M."/>
            <person name="Spraker J."/>
            <person name="Barnes I."/>
            <person name="Buitendag C."/>
            <person name="Ceriani C."/>
            <person name="Del Mar Angel L."/>
            <person name="du Plessis D."/>
            <person name="Fuchs T."/>
            <person name="Gasser K."/>
            <person name="Kramer D."/>
            <person name="Li W."/>
            <person name="Munsamy K."/>
            <person name="Piso A."/>
            <person name="Price J.L."/>
            <person name="Sonnekus B."/>
            <person name="Thomas C."/>
            <person name="van der Nest A."/>
            <person name="van Dijk A."/>
            <person name="van Heerden A."/>
            <person name="van Vuuren N."/>
            <person name="Yilmaz N."/>
            <person name="Duong T.A."/>
            <person name="van der Merwe N.A."/>
            <person name="Wingfield M.J."/>
            <person name="Wingfield B.D."/>
        </authorList>
    </citation>
    <scope>NUCLEOTIDE SEQUENCE [LARGE SCALE GENOMIC DNA]</scope>
    <source>
        <strain evidence="1 2">CMW 18300</strain>
    </source>
</reference>
<dbReference type="CDD" id="cd00303">
    <property type="entry name" value="retropepsin_like"/>
    <property type="match status" value="1"/>
</dbReference>
<accession>A0ABR3X746</accession>
<dbReference type="Proteomes" id="UP001583177">
    <property type="component" value="Unassembled WGS sequence"/>
</dbReference>